<evidence type="ECO:0000313" key="6">
    <source>
        <dbReference type="Proteomes" id="UP001240984"/>
    </source>
</evidence>
<dbReference type="EC" id="6.2.1.-" evidence="5"/>
<comment type="caution">
    <text evidence="5">The sequence shown here is derived from an EMBL/GenBank/DDBJ whole genome shotgun (WGS) entry which is preliminary data.</text>
</comment>
<name>A0ABT9MLS9_9ACTN</name>
<dbReference type="RefSeq" id="WP_306827253.1">
    <property type="nucleotide sequence ID" value="NZ_JAUSRA010000001.1"/>
</dbReference>
<evidence type="ECO:0000259" key="3">
    <source>
        <dbReference type="Pfam" id="PF00501"/>
    </source>
</evidence>
<dbReference type="Pfam" id="PF00501">
    <property type="entry name" value="AMP-binding"/>
    <property type="match status" value="1"/>
</dbReference>
<dbReference type="CDD" id="cd17631">
    <property type="entry name" value="FACL_FadD13-like"/>
    <property type="match status" value="1"/>
</dbReference>
<feature type="domain" description="AMP-binding enzyme C-terminal" evidence="4">
    <location>
        <begin position="411"/>
        <end position="486"/>
    </location>
</feature>
<dbReference type="EMBL" id="JAUSRA010000001">
    <property type="protein sequence ID" value="MDP9792358.1"/>
    <property type="molecule type" value="Genomic_DNA"/>
</dbReference>
<dbReference type="InterPro" id="IPR045851">
    <property type="entry name" value="AMP-bd_C_sf"/>
</dbReference>
<dbReference type="GO" id="GO:0016874">
    <property type="term" value="F:ligase activity"/>
    <property type="evidence" value="ECO:0007669"/>
    <property type="project" value="UniProtKB-KW"/>
</dbReference>
<keyword evidence="6" id="KW-1185">Reference proteome</keyword>
<sequence length="505" mass="53894">MTHSGLGTWPARRAAISPGRVALVHAGHATTYAELAVRVDRLARRMRAAGVQPGDRVAYLGPNHPTFVETMFATYAAGGIFVPLNVRLAAPEIDYMLGHSGARLLIHAPECAPVVRACPRVSGLIAVALADYDTWLASGDAGGPPEAEVAPDDPACILYTSGTTGRPKGAVLTHGNVVWNTFNLLVGVDVAGDEVTLLSAPLFHVAALHQCLLPTILKGGCGVIMPAWDVDGAYDLIARHRVTWMFGVTAMYAALASSPRWPDADLTSIRRLLIGGSAVPEALVRAYQRRGLIFCQGYGMTETAPGATFLEAPEAATRPGSAGPPVFFTDVRCLRPDLSDTDPGEPGEVVVRGPNVTPGYWNDPAATRDAFTDGWFRSGDVAVTDREGHFHIVDRLKDMYISGGENVYPAEVEAVLFTHPAVAEAAVIGVPDPAWGETGRAFLVPAPGFTVDTDEIRAFLDGRLARYKIPRYIDVVDALPHTGSNKVRKTSLRATPLPGTPPYER</sequence>
<protein>
    <submittedName>
        <fullName evidence="5">Fatty-acyl-CoA synthase</fullName>
        <ecNumber evidence="5">6.2.1.-</ecNumber>
    </submittedName>
</protein>
<dbReference type="InterPro" id="IPR042099">
    <property type="entry name" value="ANL_N_sf"/>
</dbReference>
<dbReference type="PROSITE" id="PS00455">
    <property type="entry name" value="AMP_BINDING"/>
    <property type="match status" value="1"/>
</dbReference>
<dbReference type="PANTHER" id="PTHR43201">
    <property type="entry name" value="ACYL-COA SYNTHETASE"/>
    <property type="match status" value="1"/>
</dbReference>
<dbReference type="InterPro" id="IPR025110">
    <property type="entry name" value="AMP-bd_C"/>
</dbReference>
<evidence type="ECO:0000259" key="4">
    <source>
        <dbReference type="Pfam" id="PF13193"/>
    </source>
</evidence>
<dbReference type="Proteomes" id="UP001240984">
    <property type="component" value="Unassembled WGS sequence"/>
</dbReference>
<dbReference type="InterPro" id="IPR020845">
    <property type="entry name" value="AMP-binding_CS"/>
</dbReference>
<comment type="similarity">
    <text evidence="1">Belongs to the ATP-dependent AMP-binding enzyme family.</text>
</comment>
<dbReference type="PANTHER" id="PTHR43201:SF5">
    <property type="entry name" value="MEDIUM-CHAIN ACYL-COA LIGASE ACSF2, MITOCHONDRIAL"/>
    <property type="match status" value="1"/>
</dbReference>
<dbReference type="Gene3D" id="3.30.300.30">
    <property type="match status" value="1"/>
</dbReference>
<proteinExistence type="inferred from homology"/>
<dbReference type="InterPro" id="IPR000873">
    <property type="entry name" value="AMP-dep_synth/lig_dom"/>
</dbReference>
<dbReference type="Gene3D" id="3.40.50.12780">
    <property type="entry name" value="N-terminal domain of ligase-like"/>
    <property type="match status" value="1"/>
</dbReference>
<keyword evidence="2 5" id="KW-0436">Ligase</keyword>
<evidence type="ECO:0000256" key="2">
    <source>
        <dbReference type="ARBA" id="ARBA00022598"/>
    </source>
</evidence>
<evidence type="ECO:0000256" key="1">
    <source>
        <dbReference type="ARBA" id="ARBA00006432"/>
    </source>
</evidence>
<gene>
    <name evidence="5" type="ORF">J2S43_000870</name>
</gene>
<dbReference type="SUPFAM" id="SSF56801">
    <property type="entry name" value="Acetyl-CoA synthetase-like"/>
    <property type="match status" value="1"/>
</dbReference>
<reference evidence="5 6" key="1">
    <citation type="submission" date="2023-07" db="EMBL/GenBank/DDBJ databases">
        <title>Sequencing the genomes of 1000 actinobacteria strains.</title>
        <authorList>
            <person name="Klenk H.-P."/>
        </authorList>
    </citation>
    <scope>NUCLEOTIDE SEQUENCE [LARGE SCALE GENOMIC DNA]</scope>
    <source>
        <strain evidence="5 6">DSM 44710</strain>
    </source>
</reference>
<organism evidence="5 6">
    <name type="scientific">Catenuloplanes nepalensis</name>
    <dbReference type="NCBI Taxonomy" id="587533"/>
    <lineage>
        <taxon>Bacteria</taxon>
        <taxon>Bacillati</taxon>
        <taxon>Actinomycetota</taxon>
        <taxon>Actinomycetes</taxon>
        <taxon>Micromonosporales</taxon>
        <taxon>Micromonosporaceae</taxon>
        <taxon>Catenuloplanes</taxon>
    </lineage>
</organism>
<feature type="domain" description="AMP-dependent synthetase/ligase" evidence="3">
    <location>
        <begin position="12"/>
        <end position="361"/>
    </location>
</feature>
<dbReference type="Pfam" id="PF13193">
    <property type="entry name" value="AMP-binding_C"/>
    <property type="match status" value="1"/>
</dbReference>
<accession>A0ABT9MLS9</accession>
<evidence type="ECO:0000313" key="5">
    <source>
        <dbReference type="EMBL" id="MDP9792358.1"/>
    </source>
</evidence>